<evidence type="ECO:0000313" key="2">
    <source>
        <dbReference type="EMBL" id="KAL1835070.1"/>
    </source>
</evidence>
<dbReference type="EMBL" id="JAZHXJ010003563">
    <property type="protein sequence ID" value="KAL1835070.1"/>
    <property type="molecule type" value="Genomic_DNA"/>
</dbReference>
<gene>
    <name evidence="2" type="ORF">VTK73DRAFT_6328</name>
</gene>
<protein>
    <recommendedName>
        <fullName evidence="4">Secreted protein</fullName>
    </recommendedName>
</protein>
<reference evidence="2 3" key="1">
    <citation type="journal article" date="2024" name="Commun. Biol.">
        <title>Comparative genomic analysis of thermophilic fungi reveals convergent evolutionary adaptations and gene losses.</title>
        <authorList>
            <person name="Steindorff A.S."/>
            <person name="Aguilar-Pontes M.V."/>
            <person name="Robinson A.J."/>
            <person name="Andreopoulos B."/>
            <person name="LaButti K."/>
            <person name="Kuo A."/>
            <person name="Mondo S."/>
            <person name="Riley R."/>
            <person name="Otillar R."/>
            <person name="Haridas S."/>
            <person name="Lipzen A."/>
            <person name="Grimwood J."/>
            <person name="Schmutz J."/>
            <person name="Clum A."/>
            <person name="Reid I.D."/>
            <person name="Moisan M.C."/>
            <person name="Butler G."/>
            <person name="Nguyen T.T.M."/>
            <person name="Dewar K."/>
            <person name="Conant G."/>
            <person name="Drula E."/>
            <person name="Henrissat B."/>
            <person name="Hansel C."/>
            <person name="Singer S."/>
            <person name="Hutchinson M.I."/>
            <person name="de Vries R.P."/>
            <person name="Natvig D.O."/>
            <person name="Powell A.J."/>
            <person name="Tsang A."/>
            <person name="Grigoriev I.V."/>
        </authorList>
    </citation>
    <scope>NUCLEOTIDE SEQUENCE [LARGE SCALE GENOMIC DNA]</scope>
    <source>
        <strain evidence="2 3">ATCC 24622</strain>
    </source>
</reference>
<sequence>MRRGRGTSTSWSSRSSCLSWPPWPSWSPCVSSIEPSESVVASKLRTVAGARTETSTLVKEEVRRRWRCCCSCCCSCCRRERWWDTNERLDAVLAWPLTAAGNCWKYCSSMDANAAAWSSEGRGDPSSDETATPRRPSVSKSGTKGGRNTDDSDRDERWSKSCCWWLPRTHDDPRGSFPTACCWCFPGGVVGGVRSAPFAAWAKESA</sequence>
<comment type="caution">
    <text evidence="2">The sequence shown here is derived from an EMBL/GenBank/DDBJ whole genome shotgun (WGS) entry which is preliminary data.</text>
</comment>
<organism evidence="2 3">
    <name type="scientific">Phialemonium thermophilum</name>
    <dbReference type="NCBI Taxonomy" id="223376"/>
    <lineage>
        <taxon>Eukaryota</taxon>
        <taxon>Fungi</taxon>
        <taxon>Dikarya</taxon>
        <taxon>Ascomycota</taxon>
        <taxon>Pezizomycotina</taxon>
        <taxon>Sordariomycetes</taxon>
        <taxon>Sordariomycetidae</taxon>
        <taxon>Cephalothecales</taxon>
        <taxon>Cephalothecaceae</taxon>
        <taxon>Phialemonium</taxon>
    </lineage>
</organism>
<evidence type="ECO:0008006" key="4">
    <source>
        <dbReference type="Google" id="ProtNLM"/>
    </source>
</evidence>
<evidence type="ECO:0000313" key="3">
    <source>
        <dbReference type="Proteomes" id="UP001586593"/>
    </source>
</evidence>
<name>A0ABR3UZM4_9PEZI</name>
<evidence type="ECO:0000256" key="1">
    <source>
        <dbReference type="SAM" id="MobiDB-lite"/>
    </source>
</evidence>
<keyword evidence="3" id="KW-1185">Reference proteome</keyword>
<dbReference type="Proteomes" id="UP001586593">
    <property type="component" value="Unassembled WGS sequence"/>
</dbReference>
<proteinExistence type="predicted"/>
<accession>A0ABR3UZM4</accession>
<feature type="region of interest" description="Disordered" evidence="1">
    <location>
        <begin position="118"/>
        <end position="155"/>
    </location>
</feature>